<name>A0A1G9UWZ6_9PSEU</name>
<proteinExistence type="predicted"/>
<protein>
    <submittedName>
        <fullName evidence="1">Uncharacterized protein</fullName>
    </submittedName>
</protein>
<accession>A0A1G9UWZ6</accession>
<evidence type="ECO:0000313" key="2">
    <source>
        <dbReference type="Proteomes" id="UP000199682"/>
    </source>
</evidence>
<dbReference type="EMBL" id="FNET01000024">
    <property type="protein sequence ID" value="SDM64145.1"/>
    <property type="molecule type" value="Genomic_DNA"/>
</dbReference>
<organism evidence="1 2">
    <name type="scientific">Lentzea albidocapillata subsp. violacea</name>
    <dbReference type="NCBI Taxonomy" id="128104"/>
    <lineage>
        <taxon>Bacteria</taxon>
        <taxon>Bacillati</taxon>
        <taxon>Actinomycetota</taxon>
        <taxon>Actinomycetes</taxon>
        <taxon>Pseudonocardiales</taxon>
        <taxon>Pseudonocardiaceae</taxon>
        <taxon>Lentzea</taxon>
    </lineage>
</organism>
<dbReference type="Proteomes" id="UP000199682">
    <property type="component" value="Unassembled WGS sequence"/>
</dbReference>
<dbReference type="RefSeq" id="WP_256335140.1">
    <property type="nucleotide sequence ID" value="NZ_FNET01000024.1"/>
</dbReference>
<sequence>MANALEVPPIERADGEGRLAELRDGGFQASVTIFLRSARKPL</sequence>
<gene>
    <name evidence="1" type="ORF">SAMN04488074_124114</name>
</gene>
<dbReference type="AlphaFoldDB" id="A0A1G9UWZ6"/>
<reference evidence="2" key="1">
    <citation type="submission" date="2016-10" db="EMBL/GenBank/DDBJ databases">
        <authorList>
            <person name="Varghese N."/>
            <person name="Submissions S."/>
        </authorList>
    </citation>
    <scope>NUCLEOTIDE SEQUENCE [LARGE SCALE GENOMIC DNA]</scope>
    <source>
        <strain evidence="2">DSM 44796</strain>
    </source>
</reference>
<evidence type="ECO:0000313" key="1">
    <source>
        <dbReference type="EMBL" id="SDM64145.1"/>
    </source>
</evidence>